<evidence type="ECO:0000313" key="4">
    <source>
        <dbReference type="EMBL" id="BCA85356.1"/>
    </source>
</evidence>
<dbReference type="KEGG" id="esg:EsVE80_08790"/>
<dbReference type="AlphaFoldDB" id="A0A679IJF1"/>
<feature type="coiled-coil region" evidence="1">
    <location>
        <begin position="55"/>
        <end position="162"/>
    </location>
</feature>
<dbReference type="NCBIfam" id="NF038025">
    <property type="entry name" value="dapto_LiaX"/>
    <property type="match status" value="1"/>
</dbReference>
<protein>
    <submittedName>
        <fullName evidence="4">Uncharacterized protein</fullName>
    </submittedName>
</protein>
<feature type="domain" description="DUF4097" evidence="2">
    <location>
        <begin position="254"/>
        <end position="500"/>
    </location>
</feature>
<evidence type="ECO:0000313" key="5">
    <source>
        <dbReference type="Proteomes" id="UP000502998"/>
    </source>
</evidence>
<dbReference type="InterPro" id="IPR058219">
    <property type="entry name" value="LiaX"/>
</dbReference>
<accession>A0A679IJF1</accession>
<dbReference type="EMBL" id="AP022822">
    <property type="protein sequence ID" value="BCA85356.1"/>
    <property type="molecule type" value="Genomic_DNA"/>
</dbReference>
<dbReference type="Proteomes" id="UP000502998">
    <property type="component" value="Chromosome"/>
</dbReference>
<keyword evidence="1" id="KW-0175">Coiled coil</keyword>
<evidence type="ECO:0000256" key="1">
    <source>
        <dbReference type="SAM" id="Coils"/>
    </source>
</evidence>
<dbReference type="Pfam" id="PF13349">
    <property type="entry name" value="DUF4097"/>
    <property type="match status" value="1"/>
</dbReference>
<dbReference type="InterPro" id="IPR053959">
    <property type="entry name" value="YvlB/LiaX_N"/>
</dbReference>
<evidence type="ECO:0000259" key="2">
    <source>
        <dbReference type="Pfam" id="PF13349"/>
    </source>
</evidence>
<gene>
    <name evidence="4" type="ORF">EsVE80_08790</name>
</gene>
<feature type="domain" description="YvlB/LiaX N-terminal" evidence="3">
    <location>
        <begin position="2"/>
        <end position="30"/>
    </location>
</feature>
<evidence type="ECO:0000259" key="3">
    <source>
        <dbReference type="Pfam" id="PF22746"/>
    </source>
</evidence>
<proteinExistence type="predicted"/>
<name>A0A679IJF1_9ENTE</name>
<keyword evidence="5" id="KW-1185">Reference proteome</keyword>
<dbReference type="RefSeq" id="WP_173102645.1">
    <property type="nucleotide sequence ID" value="NZ_AP022822.1"/>
</dbReference>
<reference evidence="4 5" key="1">
    <citation type="submission" date="2020-02" db="EMBL/GenBank/DDBJ databases">
        <title>Characterization of vanA genotype vancomycin-resistant Enterococcus saigonensis VE80.</title>
        <authorList>
            <person name="Harada T."/>
            <person name="Motooka D."/>
            <person name="Nakamura S."/>
            <person name="Yamamoto Y."/>
            <person name="Kawahara R."/>
            <person name="Kawatsu K."/>
        </authorList>
    </citation>
    <scope>NUCLEOTIDE SEQUENCE [LARGE SCALE GENOMIC DNA]</scope>
    <source>
        <strain evidence="4 5">VE80</strain>
    </source>
</reference>
<organism evidence="4 5">
    <name type="scientific">Enterococcus saigonensis</name>
    <dbReference type="NCBI Taxonomy" id="1805431"/>
    <lineage>
        <taxon>Bacteria</taxon>
        <taxon>Bacillati</taxon>
        <taxon>Bacillota</taxon>
        <taxon>Bacilli</taxon>
        <taxon>Lactobacillales</taxon>
        <taxon>Enterococcaceae</taxon>
        <taxon>Enterococcus</taxon>
    </lineage>
</organism>
<dbReference type="Pfam" id="PF22746">
    <property type="entry name" value="SHOCT-like_DUF2089-C"/>
    <property type="match status" value="1"/>
</dbReference>
<dbReference type="InterPro" id="IPR025164">
    <property type="entry name" value="Toastrack_DUF4097"/>
</dbReference>
<sequence length="506" mass="56544">MNERERILDLVKKGVLSTEEALDLLESIATAKDEKQIKQASETIQADNTDTVENNNDTVDEKSAAEKEVEDILDNLATEAGKASAELDELNVEIAGVKEQLGEVRHALMEYNTKEELEILSETEMTERQLLEEDIKDLEASLDDLVAEKIALEAQLKDIKKDQWQEAKEKISAKIDLPDDWKEQATDAINQAGEKMAEAGTHLGRFLKQTFQSVSETVNDNVEWKDINLKVPGVATTKFEHTFEYPETEASILDVKVANGNIRFEMWEKAGVKVDAKIKLYGKMNEATPFDAFEARSKIDVDNEHISFQVPNKRVRTDLVFYLPKRIYDHVSIRLLNGDVVIKELDAKDVYTKVTNGNIEFQTVNATMLEIEGVNGAIDVFKGSILDSIIETVNGTVTMTTTPQTLGVSLVNGDVRLTFKENNLKKANASSVNGNVKIALPSTLGVEGNARTSLGSINSRMTAYDVVREKKEKMNQMLQFRRLSEDEVAYVELTTTTGNIFLKDAE</sequence>